<name>A0A1I7YRL2_9BILA</name>
<accession>A0A1I7YRL2</accession>
<protein>
    <submittedName>
        <fullName evidence="3">7TM_GPCR_Srx domain-containing protein</fullName>
    </submittedName>
</protein>
<keyword evidence="1" id="KW-0812">Transmembrane</keyword>
<sequence length="295" mass="33463">MVSPMQSIVGAIYIFVAVVFTPIYARIIYIFIYHKCYRSLECYRIMIQIGVIQIVMGPEALFIGLTHLLDQDFLMIANTVAKVMSSFIRMESILSLVLAMNRLKIICGLGYSTRIHTVIVVLAWIFGIVYAILLFTPCCNYKVVPGEFLPKYDLSRPHTATLAYVGSAVLSVTTLLNAMIYVVIVAYLVYQRRRHGTTSNFQKEKTIFLYATIRFVIDMTLTVVYNFIDTDHLTWLDFPVFLGYILNNLAVSPVLYLSLYRSLRKEFWCGSSQSVTVVVATPNSPAHTLRKLTTG</sequence>
<feature type="transmembrane region" description="Helical" evidence="1">
    <location>
        <begin position="86"/>
        <end position="103"/>
    </location>
</feature>
<proteinExistence type="predicted"/>
<dbReference type="SUPFAM" id="SSF81321">
    <property type="entry name" value="Family A G protein-coupled receptor-like"/>
    <property type="match status" value="1"/>
</dbReference>
<keyword evidence="1" id="KW-1133">Transmembrane helix</keyword>
<evidence type="ECO:0000313" key="2">
    <source>
        <dbReference type="Proteomes" id="UP000095287"/>
    </source>
</evidence>
<feature type="transmembrane region" description="Helical" evidence="1">
    <location>
        <begin position="207"/>
        <end position="228"/>
    </location>
</feature>
<feature type="transmembrane region" description="Helical" evidence="1">
    <location>
        <begin position="12"/>
        <end position="33"/>
    </location>
</feature>
<keyword evidence="1" id="KW-0472">Membrane</keyword>
<keyword evidence="2" id="KW-1185">Reference proteome</keyword>
<dbReference type="Proteomes" id="UP000095287">
    <property type="component" value="Unplaced"/>
</dbReference>
<dbReference type="AlphaFoldDB" id="A0A1I7YRL2"/>
<evidence type="ECO:0000256" key="1">
    <source>
        <dbReference type="SAM" id="Phobius"/>
    </source>
</evidence>
<feature type="transmembrane region" description="Helical" evidence="1">
    <location>
        <begin position="240"/>
        <end position="259"/>
    </location>
</feature>
<feature type="transmembrane region" description="Helical" evidence="1">
    <location>
        <begin position="162"/>
        <end position="187"/>
    </location>
</feature>
<organism evidence="2 3">
    <name type="scientific">Steinernema glaseri</name>
    <dbReference type="NCBI Taxonomy" id="37863"/>
    <lineage>
        <taxon>Eukaryota</taxon>
        <taxon>Metazoa</taxon>
        <taxon>Ecdysozoa</taxon>
        <taxon>Nematoda</taxon>
        <taxon>Chromadorea</taxon>
        <taxon>Rhabditida</taxon>
        <taxon>Tylenchina</taxon>
        <taxon>Panagrolaimomorpha</taxon>
        <taxon>Strongyloidoidea</taxon>
        <taxon>Steinernematidae</taxon>
        <taxon>Steinernema</taxon>
    </lineage>
</organism>
<feature type="transmembrane region" description="Helical" evidence="1">
    <location>
        <begin position="115"/>
        <end position="135"/>
    </location>
</feature>
<dbReference type="WBParaSite" id="L893_g190.t1">
    <property type="protein sequence ID" value="L893_g190.t1"/>
    <property type="gene ID" value="L893_g190"/>
</dbReference>
<evidence type="ECO:0000313" key="3">
    <source>
        <dbReference type="WBParaSite" id="L893_g190.t1"/>
    </source>
</evidence>
<feature type="transmembrane region" description="Helical" evidence="1">
    <location>
        <begin position="45"/>
        <end position="66"/>
    </location>
</feature>
<reference evidence="3" key="1">
    <citation type="submission" date="2016-11" db="UniProtKB">
        <authorList>
            <consortium name="WormBaseParasite"/>
        </authorList>
    </citation>
    <scope>IDENTIFICATION</scope>
</reference>